<dbReference type="PANTHER" id="PTHR33705">
    <property type="entry name" value="PHOSPHOCARRIER PROTEIN HPR"/>
    <property type="match status" value="1"/>
</dbReference>
<dbReference type="NCBIfam" id="TIGR01003">
    <property type="entry name" value="PTS_HPr_family"/>
    <property type="match status" value="1"/>
</dbReference>
<dbReference type="OrthoDB" id="9809047at2"/>
<dbReference type="InterPro" id="IPR035895">
    <property type="entry name" value="HPr-like_sf"/>
</dbReference>
<protein>
    <submittedName>
        <fullName evidence="5">Phosphocarrier protein</fullName>
    </submittedName>
</protein>
<dbReference type="AlphaFoldDB" id="A0A1M6P3B6"/>
<feature type="domain" description="HPr" evidence="4">
    <location>
        <begin position="1"/>
        <end position="87"/>
    </location>
</feature>
<dbReference type="PRINTS" id="PR00107">
    <property type="entry name" value="PHOSPHOCPHPR"/>
</dbReference>
<dbReference type="GO" id="GO:0009401">
    <property type="term" value="P:phosphoenolpyruvate-dependent sugar phosphotransferase system"/>
    <property type="evidence" value="ECO:0007669"/>
    <property type="project" value="UniProtKB-KW"/>
</dbReference>
<dbReference type="Proteomes" id="UP000242497">
    <property type="component" value="Unassembled WGS sequence"/>
</dbReference>
<dbReference type="EMBL" id="FRAE01000028">
    <property type="protein sequence ID" value="SHK02431.1"/>
    <property type="molecule type" value="Genomic_DNA"/>
</dbReference>
<dbReference type="InterPro" id="IPR000032">
    <property type="entry name" value="HPr-like"/>
</dbReference>
<keyword evidence="2" id="KW-0963">Cytoplasm</keyword>
<dbReference type="InterPro" id="IPR002114">
    <property type="entry name" value="PTS_HPr_Ser_P_site"/>
</dbReference>
<evidence type="ECO:0000313" key="6">
    <source>
        <dbReference type="Proteomes" id="UP000242497"/>
    </source>
</evidence>
<dbReference type="GO" id="GO:0005737">
    <property type="term" value="C:cytoplasm"/>
    <property type="evidence" value="ECO:0007669"/>
    <property type="project" value="UniProtKB-SubCell"/>
</dbReference>
<comment type="subcellular location">
    <subcellularLocation>
        <location evidence="1">Cytoplasm</location>
    </subcellularLocation>
</comment>
<keyword evidence="3" id="KW-0598">Phosphotransferase system</keyword>
<dbReference type="STRING" id="1123349.SAMN02744037_01444"/>
<dbReference type="InterPro" id="IPR050399">
    <property type="entry name" value="HPr"/>
</dbReference>
<dbReference type="PROSITE" id="PS51350">
    <property type="entry name" value="PTS_HPR_DOM"/>
    <property type="match status" value="1"/>
</dbReference>
<sequence>MEKRVIIKNESGIHARPAGVFVKKASEFKSQVEIEFNGKKVNAKSIMGIMSLGLSKGNEINIIANGEDAQEAVNELAALIESGFGEI</sequence>
<name>A0A1M6P3B6_9FIRM</name>
<evidence type="ECO:0000256" key="2">
    <source>
        <dbReference type="ARBA" id="ARBA00022490"/>
    </source>
</evidence>
<dbReference type="Pfam" id="PF00381">
    <property type="entry name" value="PTS-HPr"/>
    <property type="match status" value="1"/>
</dbReference>
<dbReference type="PANTHER" id="PTHR33705:SF2">
    <property type="entry name" value="PHOSPHOCARRIER PROTEIN NPR"/>
    <property type="match status" value="1"/>
</dbReference>
<gene>
    <name evidence="5" type="ORF">SAMN02744037_01444</name>
</gene>
<proteinExistence type="predicted"/>
<dbReference type="CDD" id="cd00367">
    <property type="entry name" value="PTS-HPr_like"/>
    <property type="match status" value="1"/>
</dbReference>
<keyword evidence="6" id="KW-1185">Reference proteome</keyword>
<evidence type="ECO:0000256" key="3">
    <source>
        <dbReference type="ARBA" id="ARBA00022683"/>
    </source>
</evidence>
<organism evidence="5 6">
    <name type="scientific">Tepidibacter formicigenes DSM 15518</name>
    <dbReference type="NCBI Taxonomy" id="1123349"/>
    <lineage>
        <taxon>Bacteria</taxon>
        <taxon>Bacillati</taxon>
        <taxon>Bacillota</taxon>
        <taxon>Clostridia</taxon>
        <taxon>Peptostreptococcales</taxon>
        <taxon>Peptostreptococcaceae</taxon>
        <taxon>Tepidibacter</taxon>
    </lineage>
</organism>
<dbReference type="PROSITE" id="PS00589">
    <property type="entry name" value="PTS_HPR_SER"/>
    <property type="match status" value="1"/>
</dbReference>
<reference evidence="6" key="1">
    <citation type="submission" date="2016-11" db="EMBL/GenBank/DDBJ databases">
        <authorList>
            <person name="Varghese N."/>
            <person name="Submissions S."/>
        </authorList>
    </citation>
    <scope>NUCLEOTIDE SEQUENCE [LARGE SCALE GENOMIC DNA]</scope>
    <source>
        <strain evidence="6">DSM 15518</strain>
    </source>
</reference>
<evidence type="ECO:0000259" key="4">
    <source>
        <dbReference type="PROSITE" id="PS51350"/>
    </source>
</evidence>
<accession>A0A1M6P3B6</accession>
<dbReference type="RefSeq" id="WP_072888632.1">
    <property type="nucleotide sequence ID" value="NZ_FRAE01000028.1"/>
</dbReference>
<evidence type="ECO:0000256" key="1">
    <source>
        <dbReference type="ARBA" id="ARBA00004496"/>
    </source>
</evidence>
<evidence type="ECO:0000313" key="5">
    <source>
        <dbReference type="EMBL" id="SHK02431.1"/>
    </source>
</evidence>
<dbReference type="SUPFAM" id="SSF55594">
    <property type="entry name" value="HPr-like"/>
    <property type="match status" value="1"/>
</dbReference>
<dbReference type="Gene3D" id="3.30.1340.10">
    <property type="entry name" value="HPr-like"/>
    <property type="match status" value="1"/>
</dbReference>